<dbReference type="InterPro" id="IPR008011">
    <property type="entry name" value="Complex1_LYR_dom"/>
</dbReference>
<keyword evidence="3" id="KW-1185">Reference proteome</keyword>
<dbReference type="AlphaFoldDB" id="A0A3M6UV89"/>
<reference evidence="2 3" key="1">
    <citation type="journal article" date="2018" name="Sci. Rep.">
        <title>Comparative analysis of the Pocillopora damicornis genome highlights role of immune system in coral evolution.</title>
        <authorList>
            <person name="Cunning R."/>
            <person name="Bay R.A."/>
            <person name="Gillette P."/>
            <person name="Baker A.C."/>
            <person name="Traylor-Knowles N."/>
        </authorList>
    </citation>
    <scope>NUCLEOTIDE SEQUENCE [LARGE SCALE GENOMIC DNA]</scope>
    <source>
        <strain evidence="2">RSMAS</strain>
        <tissue evidence="2">Whole animal</tissue>
    </source>
</reference>
<sequence length="73" mass="8848">MRLVGVPSSQKVLQLYRQILKQGRSLRYTDFEFFRRSIRREFEQQKDEVEAKVIKEQYEKGMYFLETKLGGLQ</sequence>
<dbReference type="STRING" id="46731.A0A3M6UV89"/>
<dbReference type="Proteomes" id="UP000275408">
    <property type="component" value="Unassembled WGS sequence"/>
</dbReference>
<gene>
    <name evidence="2" type="ORF">pdam_00024233</name>
</gene>
<feature type="domain" description="Complex 1 LYR protein" evidence="1">
    <location>
        <begin position="10"/>
        <end position="66"/>
    </location>
</feature>
<proteinExistence type="predicted"/>
<evidence type="ECO:0000259" key="1">
    <source>
        <dbReference type="Pfam" id="PF05347"/>
    </source>
</evidence>
<dbReference type="EMBL" id="RCHS01000638">
    <property type="protein sequence ID" value="RMX57581.1"/>
    <property type="molecule type" value="Genomic_DNA"/>
</dbReference>
<name>A0A3M6UV89_POCDA</name>
<comment type="caution">
    <text evidence="2">The sequence shown here is derived from an EMBL/GenBank/DDBJ whole genome shotgun (WGS) entry which is preliminary data.</text>
</comment>
<protein>
    <recommendedName>
        <fullName evidence="1">Complex 1 LYR protein domain-containing protein</fullName>
    </recommendedName>
</protein>
<dbReference type="Pfam" id="PF05347">
    <property type="entry name" value="Complex1_LYR"/>
    <property type="match status" value="1"/>
</dbReference>
<accession>A0A3M6UV89</accession>
<evidence type="ECO:0000313" key="2">
    <source>
        <dbReference type="EMBL" id="RMX57581.1"/>
    </source>
</evidence>
<organism evidence="2 3">
    <name type="scientific">Pocillopora damicornis</name>
    <name type="common">Cauliflower coral</name>
    <name type="synonym">Millepora damicornis</name>
    <dbReference type="NCBI Taxonomy" id="46731"/>
    <lineage>
        <taxon>Eukaryota</taxon>
        <taxon>Metazoa</taxon>
        <taxon>Cnidaria</taxon>
        <taxon>Anthozoa</taxon>
        <taxon>Hexacorallia</taxon>
        <taxon>Scleractinia</taxon>
        <taxon>Astrocoeniina</taxon>
        <taxon>Pocilloporidae</taxon>
        <taxon>Pocillopora</taxon>
    </lineage>
</organism>
<evidence type="ECO:0000313" key="3">
    <source>
        <dbReference type="Proteomes" id="UP000275408"/>
    </source>
</evidence>